<accession>A0A1N6HDC4</accession>
<feature type="transmembrane region" description="Helical" evidence="1">
    <location>
        <begin position="62"/>
        <end position="83"/>
    </location>
</feature>
<dbReference type="Proteomes" id="UP000184932">
    <property type="component" value="Unassembled WGS sequence"/>
</dbReference>
<dbReference type="EMBL" id="FSRL01000001">
    <property type="protein sequence ID" value="SIO17659.1"/>
    <property type="molecule type" value="Genomic_DNA"/>
</dbReference>
<organism evidence="2 3">
    <name type="scientific">Vannielia litorea</name>
    <dbReference type="NCBI Taxonomy" id="1217970"/>
    <lineage>
        <taxon>Bacteria</taxon>
        <taxon>Pseudomonadati</taxon>
        <taxon>Pseudomonadota</taxon>
        <taxon>Alphaproteobacteria</taxon>
        <taxon>Rhodobacterales</taxon>
        <taxon>Paracoccaceae</taxon>
        <taxon>Vannielia</taxon>
    </lineage>
</organism>
<keyword evidence="1" id="KW-0472">Membrane</keyword>
<name>A0A1N6HDC4_9RHOB</name>
<protein>
    <submittedName>
        <fullName evidence="2">Uncharacterized protein</fullName>
    </submittedName>
</protein>
<keyword evidence="3" id="KW-1185">Reference proteome</keyword>
<keyword evidence="1" id="KW-0812">Transmembrane</keyword>
<dbReference type="OrthoDB" id="199424at2"/>
<evidence type="ECO:0000313" key="3">
    <source>
        <dbReference type="Proteomes" id="UP000184932"/>
    </source>
</evidence>
<sequence>MSDLAPHLKQNETLLWEGKPAFTLALPGSYVILRIAGWVMFACFLLFLLLGLANLDEMEGAVGIWITFLVISGGLWIVFALIAPAHARAANRRTRYGVTRSRAIILFGGRQAMRFIVPKTGKIERRGSGEGPWAVYFHFPAVRRVRDADGRTRTVRPGPMGFTGLSAQDAALAETALAAIRGKG</sequence>
<dbReference type="AlphaFoldDB" id="A0A1N6HDC4"/>
<evidence type="ECO:0000313" key="2">
    <source>
        <dbReference type="EMBL" id="SIO17659.1"/>
    </source>
</evidence>
<gene>
    <name evidence="2" type="ORF">SAMN05444002_3273</name>
</gene>
<dbReference type="RefSeq" id="WP_074257191.1">
    <property type="nucleotide sequence ID" value="NZ_FSRL01000001.1"/>
</dbReference>
<reference evidence="3" key="1">
    <citation type="submission" date="2016-11" db="EMBL/GenBank/DDBJ databases">
        <authorList>
            <person name="Varghese N."/>
            <person name="Submissions S."/>
        </authorList>
    </citation>
    <scope>NUCLEOTIDE SEQUENCE [LARGE SCALE GENOMIC DNA]</scope>
    <source>
        <strain evidence="3">DSM 29440</strain>
    </source>
</reference>
<feature type="transmembrane region" description="Helical" evidence="1">
    <location>
        <begin position="31"/>
        <end position="50"/>
    </location>
</feature>
<keyword evidence="1" id="KW-1133">Transmembrane helix</keyword>
<evidence type="ECO:0000256" key="1">
    <source>
        <dbReference type="SAM" id="Phobius"/>
    </source>
</evidence>
<proteinExistence type="predicted"/>
<dbReference type="STRING" id="1217970.SAMN05444002_3273"/>